<keyword evidence="2" id="KW-0812">Transmembrane</keyword>
<evidence type="ECO:0000313" key="4">
    <source>
        <dbReference type="EMBL" id="GAA1491809.1"/>
    </source>
</evidence>
<dbReference type="PANTHER" id="PTHR43156:SF2">
    <property type="entry name" value="STAGE II SPORULATION PROTEIN E"/>
    <property type="match status" value="1"/>
</dbReference>
<keyword evidence="1" id="KW-0378">Hydrolase</keyword>
<dbReference type="SUPFAM" id="SSF81606">
    <property type="entry name" value="PP2C-like"/>
    <property type="match status" value="1"/>
</dbReference>
<evidence type="ECO:0000313" key="5">
    <source>
        <dbReference type="Proteomes" id="UP001501742"/>
    </source>
</evidence>
<dbReference type="InterPro" id="IPR052016">
    <property type="entry name" value="Bact_Sigma-Reg"/>
</dbReference>
<keyword evidence="2" id="KW-1133">Transmembrane helix</keyword>
<dbReference type="PANTHER" id="PTHR43156">
    <property type="entry name" value="STAGE II SPORULATION PROTEIN E-RELATED"/>
    <property type="match status" value="1"/>
</dbReference>
<evidence type="ECO:0000256" key="1">
    <source>
        <dbReference type="ARBA" id="ARBA00022801"/>
    </source>
</evidence>
<feature type="domain" description="PPM-type phosphatase" evidence="3">
    <location>
        <begin position="206"/>
        <end position="411"/>
    </location>
</feature>
<feature type="transmembrane region" description="Helical" evidence="2">
    <location>
        <begin position="12"/>
        <end position="34"/>
    </location>
</feature>
<dbReference type="PROSITE" id="PS51746">
    <property type="entry name" value="PPM_2"/>
    <property type="match status" value="1"/>
</dbReference>
<proteinExistence type="predicted"/>
<sequence>MSRPTSVIDNPFVRQAPISGLLALGALLTLLLPTLEISDMPMFLASLVATAVATLLAAFAAHFPRAVPLVPILLAVDFVSLAFFRTGTGAGASVFTSLVVLPVVWWASLNGRRTIVYSVIGVTLVILAPYVLQPGMAPRPSELVRLGITVVVFGTVAVIVHELSRRSRRSVRSAQDSEGLVREEIDRAAAVQRSLLPTSSDGLGEGVTVAGACMPAKSVGGDFFDWYRTENGIAVGLGDVMGKGVGAGLIAAAVRATIRSARTVDDASEALRRASDGLAAEGAGTDVTFTTLFHARIDDDGSLQWADAGHGLSFILRAAGGVERLRSVDLPLGMGLRDEWATTTGTLEPGDLLISFSDGVLDLFGGRDDAVDSVAELARADRSPAALVAALAERAAEVPHDDDVTVIAIRREAAPAEPTEVAAAPLSRGRGA</sequence>
<comment type="caution">
    <text evidence="4">The sequence shown here is derived from an EMBL/GenBank/DDBJ whole genome shotgun (WGS) entry which is preliminary data.</text>
</comment>
<dbReference type="Proteomes" id="UP001501742">
    <property type="component" value="Unassembled WGS sequence"/>
</dbReference>
<feature type="transmembrane region" description="Helical" evidence="2">
    <location>
        <begin position="114"/>
        <end position="132"/>
    </location>
</feature>
<protein>
    <recommendedName>
        <fullName evidence="3">PPM-type phosphatase domain-containing protein</fullName>
    </recommendedName>
</protein>
<organism evidence="4 5">
    <name type="scientific">Curtobacterium herbarum</name>
    <dbReference type="NCBI Taxonomy" id="150122"/>
    <lineage>
        <taxon>Bacteria</taxon>
        <taxon>Bacillati</taxon>
        <taxon>Actinomycetota</taxon>
        <taxon>Actinomycetes</taxon>
        <taxon>Micrococcales</taxon>
        <taxon>Microbacteriaceae</taxon>
        <taxon>Curtobacterium</taxon>
    </lineage>
</organism>
<dbReference type="EMBL" id="BAAAJX010000002">
    <property type="protein sequence ID" value="GAA1491809.1"/>
    <property type="molecule type" value="Genomic_DNA"/>
</dbReference>
<feature type="transmembrane region" description="Helical" evidence="2">
    <location>
        <begin position="40"/>
        <end position="59"/>
    </location>
</feature>
<dbReference type="InterPro" id="IPR001932">
    <property type="entry name" value="PPM-type_phosphatase-like_dom"/>
</dbReference>
<feature type="transmembrane region" description="Helical" evidence="2">
    <location>
        <begin position="90"/>
        <end position="107"/>
    </location>
</feature>
<dbReference type="Gene3D" id="3.60.40.10">
    <property type="entry name" value="PPM-type phosphatase domain"/>
    <property type="match status" value="1"/>
</dbReference>
<gene>
    <name evidence="4" type="ORF">GCM10009627_01550</name>
</gene>
<dbReference type="Pfam" id="PF07228">
    <property type="entry name" value="SpoIIE"/>
    <property type="match status" value="1"/>
</dbReference>
<keyword evidence="2" id="KW-0472">Membrane</keyword>
<dbReference type="RefSeq" id="WP_204609528.1">
    <property type="nucleotide sequence ID" value="NZ_BAAAJX010000002.1"/>
</dbReference>
<accession>A0ABN1Z8F1</accession>
<name>A0ABN1Z8F1_9MICO</name>
<keyword evidence="5" id="KW-1185">Reference proteome</keyword>
<reference evidence="5" key="1">
    <citation type="journal article" date="2019" name="Int. J. Syst. Evol. Microbiol.">
        <title>The Global Catalogue of Microorganisms (GCM) 10K type strain sequencing project: providing services to taxonomists for standard genome sequencing and annotation.</title>
        <authorList>
            <consortium name="The Broad Institute Genomics Platform"/>
            <consortium name="The Broad Institute Genome Sequencing Center for Infectious Disease"/>
            <person name="Wu L."/>
            <person name="Ma J."/>
        </authorList>
    </citation>
    <scope>NUCLEOTIDE SEQUENCE [LARGE SCALE GENOMIC DNA]</scope>
    <source>
        <strain evidence="5">JCM 12140</strain>
    </source>
</reference>
<feature type="transmembrane region" description="Helical" evidence="2">
    <location>
        <begin position="144"/>
        <end position="163"/>
    </location>
</feature>
<evidence type="ECO:0000259" key="3">
    <source>
        <dbReference type="PROSITE" id="PS51746"/>
    </source>
</evidence>
<dbReference type="InterPro" id="IPR036457">
    <property type="entry name" value="PPM-type-like_dom_sf"/>
</dbReference>
<dbReference type="SMART" id="SM00331">
    <property type="entry name" value="PP2C_SIG"/>
    <property type="match status" value="1"/>
</dbReference>
<evidence type="ECO:0000256" key="2">
    <source>
        <dbReference type="SAM" id="Phobius"/>
    </source>
</evidence>